<comment type="caution">
    <text evidence="2">The sequence shown here is derived from an EMBL/GenBank/DDBJ whole genome shotgun (WGS) entry which is preliminary data.</text>
</comment>
<proteinExistence type="predicted"/>
<dbReference type="PANTHER" id="PTHR16266:SF17">
    <property type="entry name" value="BRWD3"/>
    <property type="match status" value="1"/>
</dbReference>
<gene>
    <name evidence="2" type="primary">BRWD3</name>
    <name evidence="2" type="ORF">MHBO_003556</name>
</gene>
<evidence type="ECO:0000313" key="3">
    <source>
        <dbReference type="Proteomes" id="UP001439008"/>
    </source>
</evidence>
<dbReference type="InterPro" id="IPR036322">
    <property type="entry name" value="WD40_repeat_dom_sf"/>
</dbReference>
<dbReference type="PANTHER" id="PTHR16266">
    <property type="entry name" value="WD REPEAT DOMAIN 9"/>
    <property type="match status" value="1"/>
</dbReference>
<dbReference type="InterPro" id="IPR001680">
    <property type="entry name" value="WD40_rpt"/>
</dbReference>
<organism evidence="2 3">
    <name type="scientific">Bonamia ostreae</name>
    <dbReference type="NCBI Taxonomy" id="126728"/>
    <lineage>
        <taxon>Eukaryota</taxon>
        <taxon>Sar</taxon>
        <taxon>Rhizaria</taxon>
        <taxon>Endomyxa</taxon>
        <taxon>Ascetosporea</taxon>
        <taxon>Haplosporida</taxon>
        <taxon>Bonamia</taxon>
    </lineage>
</organism>
<feature type="non-terminal residue" evidence="2">
    <location>
        <position position="375"/>
    </location>
</feature>
<dbReference type="PROSITE" id="PS50082">
    <property type="entry name" value="WD_REPEATS_2"/>
    <property type="match status" value="1"/>
</dbReference>
<dbReference type="EMBL" id="JBDODL010002125">
    <property type="protein sequence ID" value="MES1922039.1"/>
    <property type="molecule type" value="Genomic_DNA"/>
</dbReference>
<dbReference type="Pfam" id="PF00400">
    <property type="entry name" value="WD40"/>
    <property type="match status" value="4"/>
</dbReference>
<dbReference type="Gene3D" id="2.130.10.10">
    <property type="entry name" value="YVTN repeat-like/Quinoprotein amine dehydrogenase"/>
    <property type="match status" value="2"/>
</dbReference>
<name>A0ABV2AQV6_9EUKA</name>
<evidence type="ECO:0000256" key="1">
    <source>
        <dbReference type="PROSITE-ProRule" id="PRU00221"/>
    </source>
</evidence>
<feature type="non-terminal residue" evidence="2">
    <location>
        <position position="1"/>
    </location>
</feature>
<evidence type="ECO:0000313" key="2">
    <source>
        <dbReference type="EMBL" id="MES1922039.1"/>
    </source>
</evidence>
<sequence>SDIALSPDDSLIFSGSYDCSIRVWDNKRDELVLVLGKHGRIVNKILLSPLWKHGEKFVASSSDDGMCFVWDFRDFCKNFENGESIFQLSKMARYPIFSYRDNPSKRRKNCISELEWNSNGKEIFCGGNGGILFSLDFDQKYLEDIGDFRHFNDNIDIDIFSKRLKQKFAGPKQTVSSIVYQKYERKEALFTSNHDGKVRIWNRFRPEDEFECSFVFSFRRCFAAKEFQQYKVLSLAFSCDKRKLAFSGTTDLIVVVDVETHKILHRLSGHRQSRNILALAAHPSEPDILFSAGYYGNVVVWDMDTGRQIKLFENRNLDPTNVLDGATSSQGNIFACVSVNGIAQLYGFECKQPYLEVPKIQFFFNDGKHGDEFGD</sequence>
<reference evidence="2 3" key="1">
    <citation type="journal article" date="2024" name="BMC Biol.">
        <title>Comparative genomics of Ascetosporea gives new insight into the evolutionary basis for animal parasitism in Rhizaria.</title>
        <authorList>
            <person name="Hiltunen Thoren M."/>
            <person name="Onut-Brannstrom I."/>
            <person name="Alfjorden A."/>
            <person name="Peckova H."/>
            <person name="Swords F."/>
            <person name="Hooper C."/>
            <person name="Holzer A.S."/>
            <person name="Bass D."/>
            <person name="Burki F."/>
        </authorList>
    </citation>
    <scope>NUCLEOTIDE SEQUENCE [LARGE SCALE GENOMIC DNA]</scope>
    <source>
        <strain evidence="2">20-A016</strain>
    </source>
</reference>
<keyword evidence="1" id="KW-0853">WD repeat</keyword>
<accession>A0ABV2AQV6</accession>
<dbReference type="InterPro" id="IPR015943">
    <property type="entry name" value="WD40/YVTN_repeat-like_dom_sf"/>
</dbReference>
<dbReference type="SUPFAM" id="SSF50978">
    <property type="entry name" value="WD40 repeat-like"/>
    <property type="match status" value="1"/>
</dbReference>
<keyword evidence="3" id="KW-1185">Reference proteome</keyword>
<dbReference type="PROSITE" id="PS50294">
    <property type="entry name" value="WD_REPEATS_REGION"/>
    <property type="match status" value="1"/>
</dbReference>
<feature type="repeat" description="WD" evidence="1">
    <location>
        <begin position="1"/>
        <end position="34"/>
    </location>
</feature>
<dbReference type="SMART" id="SM00320">
    <property type="entry name" value="WD40"/>
    <property type="match status" value="7"/>
</dbReference>
<dbReference type="Proteomes" id="UP001439008">
    <property type="component" value="Unassembled WGS sequence"/>
</dbReference>
<dbReference type="InterPro" id="IPR052060">
    <property type="entry name" value="Bromo_WD_repeat"/>
</dbReference>
<protein>
    <submittedName>
        <fullName evidence="2">Bromodomain and WD repeat-containing protein 3</fullName>
    </submittedName>
</protein>